<keyword evidence="3" id="KW-0597">Phosphoprotein</keyword>
<dbReference type="Proteomes" id="UP000238358">
    <property type="component" value="Chromosome"/>
</dbReference>
<dbReference type="InterPro" id="IPR050378">
    <property type="entry name" value="Metallo-dep_Hydrolases_sf"/>
</dbReference>
<accession>A0A2S0M6M4</accession>
<protein>
    <recommendedName>
        <fullName evidence="7">D-hydantoinase</fullName>
    </recommendedName>
</protein>
<evidence type="ECO:0000256" key="6">
    <source>
        <dbReference type="ARBA" id="ARBA00055040"/>
    </source>
</evidence>
<dbReference type="FunFam" id="3.20.20.140:FF:000217">
    <property type="entry name" value="Dihydropyrimidinase-related protein 1"/>
    <property type="match status" value="1"/>
</dbReference>
<dbReference type="Gene3D" id="3.20.20.140">
    <property type="entry name" value="Metal-dependent hydrolases"/>
    <property type="match status" value="1"/>
</dbReference>
<dbReference type="RefSeq" id="WP_027895530.1">
    <property type="nucleotide sequence ID" value="NZ_CP027569.1"/>
</dbReference>
<sequence length="463" mass="50760">MDYVIKNGTVCLEGEHFRADVTVREGKIQALGKAVHNGHETVIDADGLYVCPSGIDAHTHMALQQSPKYRACDDFYSGGVAAACGGTTTILDHMAFGPAGCSLRYPFAQYKKLAAPCPVDYSFHGVIQHVDDQVLRELGQLIDEGFPSFKAYTTYGYPVGERELMQLLPVIKKHGGLLTVHAESDGITNALRDSLGPQDLQPIGQARTRPNAAEASAVANVLAAARACGDAPVYIVHTSAHESLDQIRLARRQGQRHIYSETCPQYLVLTEDKFRQGGPLEGIKYMLAPPLRKEEDNRALWQALAEGTVQTVATDHCPFTIAEKQENVSDFRQCPGGVSGVEERMPLLFSEGVLKGRLTLERFVQVTSANVAKIFGLYPRKGTLLPGSDADLVLIDPKGERTFAKENLHTTCGYSPYEGMTVRAMIRLTMLRGEIIVKDNQFCGKRGYGTLLHRSAMKDNLDH</sequence>
<evidence type="ECO:0000256" key="7">
    <source>
        <dbReference type="ARBA" id="ARBA00068457"/>
    </source>
</evidence>
<dbReference type="CDD" id="cd01314">
    <property type="entry name" value="D-HYD"/>
    <property type="match status" value="1"/>
</dbReference>
<evidence type="ECO:0000313" key="11">
    <source>
        <dbReference type="Proteomes" id="UP000238358"/>
    </source>
</evidence>
<keyword evidence="5" id="KW-0378">Hydrolase</keyword>
<comment type="similarity">
    <text evidence="2">Belongs to the metallo-dependent hydrolases superfamily. Hydantoinase/dihydropyrimidinase family.</text>
</comment>
<evidence type="ECO:0000259" key="9">
    <source>
        <dbReference type="Pfam" id="PF01979"/>
    </source>
</evidence>
<dbReference type="PANTHER" id="PTHR11647:SF1">
    <property type="entry name" value="COLLAPSIN RESPONSE MEDIATOR PROTEIN"/>
    <property type="match status" value="1"/>
</dbReference>
<dbReference type="GO" id="GO:0005829">
    <property type="term" value="C:cytosol"/>
    <property type="evidence" value="ECO:0007669"/>
    <property type="project" value="TreeGrafter"/>
</dbReference>
<evidence type="ECO:0000256" key="8">
    <source>
        <dbReference type="PIRSR" id="PIRSR611778-50"/>
    </source>
</evidence>
<dbReference type="AlphaFoldDB" id="A0A2S0M6M4"/>
<name>A0A2S0M6M4_MEGEL</name>
<dbReference type="InterPro" id="IPR011778">
    <property type="entry name" value="Hydantoinase/dihydroPyrase"/>
</dbReference>
<dbReference type="SUPFAM" id="SSF51338">
    <property type="entry name" value="Composite domain of metallo-dependent hydrolases"/>
    <property type="match status" value="1"/>
</dbReference>
<evidence type="ECO:0000256" key="3">
    <source>
        <dbReference type="ARBA" id="ARBA00022553"/>
    </source>
</evidence>
<evidence type="ECO:0000256" key="2">
    <source>
        <dbReference type="ARBA" id="ARBA00008829"/>
    </source>
</evidence>
<comment type="cofactor">
    <cofactor evidence="1">
        <name>Zn(2+)</name>
        <dbReference type="ChEBI" id="CHEBI:29105"/>
    </cofactor>
</comment>
<feature type="domain" description="Amidohydrolase-related" evidence="9">
    <location>
        <begin position="49"/>
        <end position="435"/>
    </location>
</feature>
<comment type="PTM">
    <text evidence="8">Carbamylation allows a single lysine to coordinate two divalent metal cations.</text>
</comment>
<evidence type="ECO:0000256" key="4">
    <source>
        <dbReference type="ARBA" id="ARBA00022723"/>
    </source>
</evidence>
<organism evidence="10 11">
    <name type="scientific">Megasphaera elsdenii</name>
    <dbReference type="NCBI Taxonomy" id="907"/>
    <lineage>
        <taxon>Bacteria</taxon>
        <taxon>Bacillati</taxon>
        <taxon>Bacillota</taxon>
        <taxon>Negativicutes</taxon>
        <taxon>Veillonellales</taxon>
        <taxon>Veillonellaceae</taxon>
        <taxon>Megasphaera</taxon>
    </lineage>
</organism>
<evidence type="ECO:0000256" key="1">
    <source>
        <dbReference type="ARBA" id="ARBA00001947"/>
    </source>
</evidence>
<reference evidence="10 11" key="1">
    <citation type="journal article" date="2018" name="Genome Announc.">
        <title>Complete genomes of two Megasphaera elsdenii strains, NCIMB 702410 and ATCC 25940.</title>
        <authorList>
            <person name="Hatmaker E.A."/>
            <person name="O'Dell K."/>
            <person name="Riley L.A."/>
            <person name="Klingeman D.M."/>
            <person name="Guss A.M."/>
        </authorList>
    </citation>
    <scope>NUCLEOTIDE SEQUENCE [LARGE SCALE GENOMIC DNA]</scope>
    <source>
        <strain evidence="10 11">NCIMB702410</strain>
    </source>
</reference>
<evidence type="ECO:0000313" key="10">
    <source>
        <dbReference type="EMBL" id="AVO27101.1"/>
    </source>
</evidence>
<proteinExistence type="inferred from homology"/>
<dbReference type="EMBL" id="CP027569">
    <property type="protein sequence ID" value="AVO27101.1"/>
    <property type="molecule type" value="Genomic_DNA"/>
</dbReference>
<evidence type="ECO:0000256" key="5">
    <source>
        <dbReference type="ARBA" id="ARBA00022801"/>
    </source>
</evidence>
<dbReference type="GO" id="GO:0016812">
    <property type="term" value="F:hydrolase activity, acting on carbon-nitrogen (but not peptide) bonds, in cyclic amides"/>
    <property type="evidence" value="ECO:0007669"/>
    <property type="project" value="TreeGrafter"/>
</dbReference>
<dbReference type="PANTHER" id="PTHR11647">
    <property type="entry name" value="HYDRANTOINASE/DIHYDROPYRIMIDINASE FAMILY MEMBER"/>
    <property type="match status" value="1"/>
</dbReference>
<dbReference type="InterPro" id="IPR032466">
    <property type="entry name" value="Metal_Hydrolase"/>
</dbReference>
<dbReference type="OrthoDB" id="9765462at2"/>
<comment type="function">
    <text evidence="6">Catalyzes the stereospecific hydrolysis of the cyclic amide bond of D-hydantoin derivatives.</text>
</comment>
<dbReference type="SUPFAM" id="SSF51556">
    <property type="entry name" value="Metallo-dependent hydrolases"/>
    <property type="match status" value="1"/>
</dbReference>
<dbReference type="InterPro" id="IPR011059">
    <property type="entry name" value="Metal-dep_hydrolase_composite"/>
</dbReference>
<dbReference type="GO" id="GO:0046872">
    <property type="term" value="F:metal ion binding"/>
    <property type="evidence" value="ECO:0007669"/>
    <property type="project" value="UniProtKB-KW"/>
</dbReference>
<dbReference type="NCBIfam" id="TIGR02033">
    <property type="entry name" value="D-hydantoinase"/>
    <property type="match status" value="1"/>
</dbReference>
<dbReference type="Pfam" id="PF01979">
    <property type="entry name" value="Amidohydro_1"/>
    <property type="match status" value="1"/>
</dbReference>
<dbReference type="InterPro" id="IPR006680">
    <property type="entry name" value="Amidohydro-rel"/>
</dbReference>
<feature type="modified residue" description="N6-carboxylysine" evidence="8">
    <location>
        <position position="150"/>
    </location>
</feature>
<gene>
    <name evidence="10" type="primary">hydA</name>
    <name evidence="10" type="ORF">C6Y28_05490</name>
</gene>
<dbReference type="Gene3D" id="2.30.40.10">
    <property type="entry name" value="Urease, subunit C, domain 1"/>
    <property type="match status" value="1"/>
</dbReference>
<keyword evidence="4" id="KW-0479">Metal-binding</keyword>